<dbReference type="SUPFAM" id="SSF52743">
    <property type="entry name" value="Subtilisin-like"/>
    <property type="match status" value="1"/>
</dbReference>
<evidence type="ECO:0000256" key="9">
    <source>
        <dbReference type="ARBA" id="ARBA00023180"/>
    </source>
</evidence>
<dbReference type="InterPro" id="IPR036852">
    <property type="entry name" value="Peptidase_S8/S53_dom_sf"/>
</dbReference>
<evidence type="ECO:0000256" key="12">
    <source>
        <dbReference type="SAM" id="MobiDB-lite"/>
    </source>
</evidence>
<evidence type="ECO:0000256" key="2">
    <source>
        <dbReference type="ARBA" id="ARBA00022670"/>
    </source>
</evidence>
<dbReference type="GO" id="GO:0000139">
    <property type="term" value="C:Golgi membrane"/>
    <property type="evidence" value="ECO:0007669"/>
    <property type="project" value="TreeGrafter"/>
</dbReference>
<keyword evidence="6 11" id="KW-0720">Serine protease</keyword>
<accession>A0A815EJC1</accession>
<evidence type="ECO:0000256" key="6">
    <source>
        <dbReference type="ARBA" id="ARBA00022825"/>
    </source>
</evidence>
<evidence type="ECO:0000256" key="1">
    <source>
        <dbReference type="ARBA" id="ARBA00005325"/>
    </source>
</evidence>
<feature type="compositionally biased region" description="Basic and acidic residues" evidence="12">
    <location>
        <begin position="681"/>
        <end position="695"/>
    </location>
</feature>
<dbReference type="InterPro" id="IPR038466">
    <property type="entry name" value="S8_pro-domain_sf"/>
</dbReference>
<dbReference type="PROSITE" id="PS00137">
    <property type="entry name" value="SUBTILASE_HIS"/>
    <property type="match status" value="1"/>
</dbReference>
<dbReference type="InterPro" id="IPR034182">
    <property type="entry name" value="Kexin/furin"/>
</dbReference>
<dbReference type="InterPro" id="IPR023828">
    <property type="entry name" value="Peptidase_S8_Ser-AS"/>
</dbReference>
<evidence type="ECO:0000313" key="15">
    <source>
        <dbReference type="EMBL" id="CAF1315547.1"/>
    </source>
</evidence>
<dbReference type="PROSITE" id="PS00136">
    <property type="entry name" value="SUBTILASE_ASP"/>
    <property type="match status" value="1"/>
</dbReference>
<keyword evidence="2 11" id="KW-0645">Protease</keyword>
<dbReference type="PROSITE" id="PS51829">
    <property type="entry name" value="P_HOMO_B"/>
    <property type="match status" value="1"/>
</dbReference>
<feature type="active site" description="Charge relay system" evidence="10 11">
    <location>
        <position position="204"/>
    </location>
</feature>
<organism evidence="15 16">
    <name type="scientific">Adineta ricciae</name>
    <name type="common">Rotifer</name>
    <dbReference type="NCBI Taxonomy" id="249248"/>
    <lineage>
        <taxon>Eukaryota</taxon>
        <taxon>Metazoa</taxon>
        <taxon>Spiralia</taxon>
        <taxon>Gnathifera</taxon>
        <taxon>Rotifera</taxon>
        <taxon>Eurotatoria</taxon>
        <taxon>Bdelloidea</taxon>
        <taxon>Adinetida</taxon>
        <taxon>Adinetidae</taxon>
        <taxon>Adineta</taxon>
    </lineage>
</organism>
<dbReference type="InterPro" id="IPR002884">
    <property type="entry name" value="P_dom"/>
</dbReference>
<dbReference type="PANTHER" id="PTHR42884">
    <property type="entry name" value="PROPROTEIN CONVERTASE SUBTILISIN/KEXIN-RELATED"/>
    <property type="match status" value="1"/>
</dbReference>
<dbReference type="AlphaFoldDB" id="A0A815EJC1"/>
<dbReference type="Pfam" id="PF01483">
    <property type="entry name" value="P_proprotein"/>
    <property type="match status" value="1"/>
</dbReference>
<evidence type="ECO:0000256" key="13">
    <source>
        <dbReference type="SAM" id="SignalP"/>
    </source>
</evidence>
<dbReference type="Proteomes" id="UP000663828">
    <property type="component" value="Unassembled WGS sequence"/>
</dbReference>
<protein>
    <recommendedName>
        <fullName evidence="14">P/Homo B domain-containing protein</fullName>
    </recommendedName>
</protein>
<dbReference type="InterPro" id="IPR000209">
    <property type="entry name" value="Peptidase_S8/S53_dom"/>
</dbReference>
<keyword evidence="3" id="KW-0165">Cleavage on pair of basic residues</keyword>
<keyword evidence="8" id="KW-1015">Disulfide bond</keyword>
<feature type="domain" description="P/Homo B" evidence="14">
    <location>
        <begin position="505"/>
        <end position="639"/>
    </location>
</feature>
<dbReference type="Gene3D" id="3.40.50.200">
    <property type="entry name" value="Peptidase S8/S53 domain"/>
    <property type="match status" value="1"/>
</dbReference>
<dbReference type="GO" id="GO:0005802">
    <property type="term" value="C:trans-Golgi network"/>
    <property type="evidence" value="ECO:0007669"/>
    <property type="project" value="TreeGrafter"/>
</dbReference>
<dbReference type="Pfam" id="PF00082">
    <property type="entry name" value="Peptidase_S8"/>
    <property type="match status" value="1"/>
</dbReference>
<dbReference type="InterPro" id="IPR008979">
    <property type="entry name" value="Galactose-bd-like_sf"/>
</dbReference>
<dbReference type="PROSITE" id="PS51892">
    <property type="entry name" value="SUBTILASE"/>
    <property type="match status" value="1"/>
</dbReference>
<dbReference type="PRINTS" id="PR00723">
    <property type="entry name" value="SUBTILISIN"/>
</dbReference>
<evidence type="ECO:0000256" key="8">
    <source>
        <dbReference type="ARBA" id="ARBA00023157"/>
    </source>
</evidence>
<dbReference type="InterPro" id="IPR032815">
    <property type="entry name" value="S8_pro-domain"/>
</dbReference>
<comment type="caution">
    <text evidence="15">The sequence shown here is derived from an EMBL/GenBank/DDBJ whole genome shotgun (WGS) entry which is preliminary data.</text>
</comment>
<keyword evidence="7" id="KW-0865">Zymogen</keyword>
<proteinExistence type="inferred from homology"/>
<evidence type="ECO:0000256" key="7">
    <source>
        <dbReference type="ARBA" id="ARBA00023145"/>
    </source>
</evidence>
<gene>
    <name evidence="15" type="ORF">XAT740_LOCUS29621</name>
</gene>
<dbReference type="GO" id="GO:0004252">
    <property type="term" value="F:serine-type endopeptidase activity"/>
    <property type="evidence" value="ECO:0007669"/>
    <property type="project" value="UniProtKB-UniRule"/>
</dbReference>
<dbReference type="Gene3D" id="2.60.120.260">
    <property type="entry name" value="Galactose-binding domain-like"/>
    <property type="match status" value="1"/>
</dbReference>
<keyword evidence="5 11" id="KW-0378">Hydrolase</keyword>
<sequence length="752" mass="84332">MYKNVISRRIIQCFLLVLFLNVLNTNGSDATDEDEEYIDLGVRLTDENRDQLIADLIAQEKHVISAGHIPGVDMYHFQVRKKRNRRSKRQVNQLIHELKEDERIASVTIGERLERQKRDFVSDDKLIDLYKKYKLREHETRLRQRYHFVESTEFKLSFDDNLYRKQWYLENEGQFKSPTDFDINVTPVWLAGYSGKGISICIVDDGLDHPHPDLADHYRPDLSYDLNDLDDPKHDPIPSSYDGENSHGTQCAGTATAKANNEVCGVGVAYNGDIAGIRVLDGPISTLLEARAIALFVENTDIKSASWGPPDDGTKMEAPHSLANTALEYGVTHGRQGKGTLYVWAAGNGGNKGDDCGADGYASHYNVISISSINHLGETPYFVEKCPSTLAVVYTGGQHETFSNEERFPVGVIASDVDGKCTTTFSGTSSAAPMAAGAFALVLEANPELTYRDVMHIVTETARIPSLLEADDWLINGAGYHVSDKFGFGVLDVAQMVVLAQNWTNVPPRYECYQEYTGGSRKIVIGGKLEVPIKVVECEPITRVEHIVANISFDFPRRGDLKITIISPSGTTSEVLSCRPNDISSAGIQYFPFMTSHSWNENPIGEWTLRIETCDPNAQYSDTGELQHFGLRIFGSYSPKTSSNVDENKRYARRAFVPTNREIEEIYNREFAARKSSNLMQKRDHQNLMKQKRAEAQATTKAPDDKKSPLSAVQKVIASVKTVIKYIREAIPTIRTIYDKIRDFLFSKKEPK</sequence>
<dbReference type="EMBL" id="CAJNOR010002591">
    <property type="protein sequence ID" value="CAF1315547.1"/>
    <property type="molecule type" value="Genomic_DNA"/>
</dbReference>
<dbReference type="FunFam" id="2.60.120.260:FF:000006">
    <property type="entry name" value="Proprotein convertase subtilisin/kexin type 5"/>
    <property type="match status" value="1"/>
</dbReference>
<dbReference type="FunFam" id="3.40.50.200:FF:000021">
    <property type="entry name" value="Proprotein convertase subtilisin/kexin type 5a"/>
    <property type="match status" value="1"/>
</dbReference>
<evidence type="ECO:0000256" key="10">
    <source>
        <dbReference type="PIRSR" id="PIRSR615500-1"/>
    </source>
</evidence>
<dbReference type="Gene3D" id="3.30.70.850">
    <property type="entry name" value="Peptidase S8, pro-domain"/>
    <property type="match status" value="1"/>
</dbReference>
<dbReference type="Pfam" id="PF16470">
    <property type="entry name" value="S8_pro-domain"/>
    <property type="match status" value="1"/>
</dbReference>
<evidence type="ECO:0000313" key="16">
    <source>
        <dbReference type="Proteomes" id="UP000663828"/>
    </source>
</evidence>
<reference evidence="15" key="1">
    <citation type="submission" date="2021-02" db="EMBL/GenBank/DDBJ databases">
        <authorList>
            <person name="Nowell W R."/>
        </authorList>
    </citation>
    <scope>NUCLEOTIDE SEQUENCE</scope>
</reference>
<evidence type="ECO:0000256" key="3">
    <source>
        <dbReference type="ARBA" id="ARBA00022685"/>
    </source>
</evidence>
<keyword evidence="4 13" id="KW-0732">Signal</keyword>
<evidence type="ECO:0000256" key="5">
    <source>
        <dbReference type="ARBA" id="ARBA00022801"/>
    </source>
</evidence>
<dbReference type="GO" id="GO:0016485">
    <property type="term" value="P:protein processing"/>
    <property type="evidence" value="ECO:0007669"/>
    <property type="project" value="TreeGrafter"/>
</dbReference>
<dbReference type="InterPro" id="IPR022398">
    <property type="entry name" value="Peptidase_S8_His-AS"/>
</dbReference>
<comment type="similarity">
    <text evidence="1">Belongs to the peptidase S8 family. Furin subfamily.</text>
</comment>
<feature type="signal peptide" evidence="13">
    <location>
        <begin position="1"/>
        <end position="30"/>
    </location>
</feature>
<feature type="active site" description="Charge relay system" evidence="10 11">
    <location>
        <position position="247"/>
    </location>
</feature>
<evidence type="ECO:0000256" key="4">
    <source>
        <dbReference type="ARBA" id="ARBA00022729"/>
    </source>
</evidence>
<dbReference type="PANTHER" id="PTHR42884:SF23">
    <property type="entry name" value="FURIN-LIKE PROTEASE 2"/>
    <property type="match status" value="1"/>
</dbReference>
<dbReference type="SUPFAM" id="SSF49785">
    <property type="entry name" value="Galactose-binding domain-like"/>
    <property type="match status" value="1"/>
</dbReference>
<keyword evidence="16" id="KW-1185">Reference proteome</keyword>
<feature type="region of interest" description="Disordered" evidence="12">
    <location>
        <begin position="678"/>
        <end position="708"/>
    </location>
</feature>
<feature type="chain" id="PRO_5032789942" description="P/Homo B domain-containing protein" evidence="13">
    <location>
        <begin position="31"/>
        <end position="752"/>
    </location>
</feature>
<dbReference type="CDD" id="cd04059">
    <property type="entry name" value="Peptidases_S8_Protein_convertases_Kexins_Furin-like"/>
    <property type="match status" value="1"/>
</dbReference>
<keyword evidence="9" id="KW-0325">Glycoprotein</keyword>
<dbReference type="PROSITE" id="PS00138">
    <property type="entry name" value="SUBTILASE_SER"/>
    <property type="match status" value="1"/>
</dbReference>
<feature type="active site" description="Charge relay system" evidence="10 11">
    <location>
        <position position="429"/>
    </location>
</feature>
<evidence type="ECO:0000259" key="14">
    <source>
        <dbReference type="PROSITE" id="PS51829"/>
    </source>
</evidence>
<dbReference type="InterPro" id="IPR015500">
    <property type="entry name" value="Peptidase_S8_subtilisin-rel"/>
</dbReference>
<name>A0A815EJC1_ADIRI</name>
<evidence type="ECO:0000256" key="11">
    <source>
        <dbReference type="PROSITE-ProRule" id="PRU01240"/>
    </source>
</evidence>
<dbReference type="InterPro" id="IPR023827">
    <property type="entry name" value="Peptidase_S8_Asp-AS"/>
</dbReference>